<feature type="transmembrane region" description="Helical" evidence="6">
    <location>
        <begin position="213"/>
        <end position="239"/>
    </location>
</feature>
<evidence type="ECO:0000256" key="4">
    <source>
        <dbReference type="ARBA" id="ARBA00022989"/>
    </source>
</evidence>
<feature type="transmembrane region" description="Helical" evidence="6">
    <location>
        <begin position="115"/>
        <end position="138"/>
    </location>
</feature>
<feature type="transmembrane region" description="Helical" evidence="6">
    <location>
        <begin position="12"/>
        <end position="33"/>
    </location>
</feature>
<feature type="transmembrane region" description="Helical" evidence="6">
    <location>
        <begin position="45"/>
        <end position="67"/>
    </location>
</feature>
<dbReference type="PANTHER" id="PTHR30250">
    <property type="entry name" value="PST FAMILY PREDICTED COLANIC ACID TRANSPORTER"/>
    <property type="match status" value="1"/>
</dbReference>
<evidence type="ECO:0000313" key="7">
    <source>
        <dbReference type="EMBL" id="MCB5445483.1"/>
    </source>
</evidence>
<evidence type="ECO:0000256" key="1">
    <source>
        <dbReference type="ARBA" id="ARBA00004651"/>
    </source>
</evidence>
<keyword evidence="3 6" id="KW-0812">Transmembrane</keyword>
<proteinExistence type="predicted"/>
<dbReference type="RefSeq" id="WP_226914798.1">
    <property type="nucleotide sequence ID" value="NZ_BAABXU010000001.1"/>
</dbReference>
<gene>
    <name evidence="7" type="ORF">LIP50_04615</name>
</gene>
<keyword evidence="4 6" id="KW-1133">Transmembrane helix</keyword>
<keyword evidence="8" id="KW-1185">Reference proteome</keyword>
<feature type="transmembrane region" description="Helical" evidence="6">
    <location>
        <begin position="360"/>
        <end position="380"/>
    </location>
</feature>
<evidence type="ECO:0000256" key="2">
    <source>
        <dbReference type="ARBA" id="ARBA00022475"/>
    </source>
</evidence>
<feature type="transmembrane region" description="Helical" evidence="6">
    <location>
        <begin position="436"/>
        <end position="454"/>
    </location>
</feature>
<evidence type="ECO:0000256" key="5">
    <source>
        <dbReference type="ARBA" id="ARBA00023136"/>
    </source>
</evidence>
<feature type="transmembrane region" description="Helical" evidence="6">
    <location>
        <begin position="150"/>
        <end position="169"/>
    </location>
</feature>
<organism evidence="7 8">
    <name type="scientific">Intestinibacter bartlettii</name>
    <dbReference type="NCBI Taxonomy" id="261299"/>
    <lineage>
        <taxon>Bacteria</taxon>
        <taxon>Bacillati</taxon>
        <taxon>Bacillota</taxon>
        <taxon>Clostridia</taxon>
        <taxon>Peptostreptococcales</taxon>
        <taxon>Peptostreptococcaceae</taxon>
        <taxon>Intestinibacter</taxon>
    </lineage>
</organism>
<evidence type="ECO:0000313" key="8">
    <source>
        <dbReference type="Proteomes" id="UP001299409"/>
    </source>
</evidence>
<dbReference type="EMBL" id="JAJBMB010000003">
    <property type="protein sequence ID" value="MCB5445483.1"/>
    <property type="molecule type" value="Genomic_DNA"/>
</dbReference>
<feature type="transmembrane region" description="Helical" evidence="6">
    <location>
        <begin position="290"/>
        <end position="309"/>
    </location>
</feature>
<dbReference type="Proteomes" id="UP001299409">
    <property type="component" value="Unassembled WGS sequence"/>
</dbReference>
<comment type="subcellular location">
    <subcellularLocation>
        <location evidence="1">Cell membrane</location>
        <topology evidence="1">Multi-pass membrane protein</topology>
    </subcellularLocation>
</comment>
<reference evidence="7 8" key="1">
    <citation type="submission" date="2021-10" db="EMBL/GenBank/DDBJ databases">
        <title>Collection of gut derived symbiotic bacterial strains cultured from healthy donors.</title>
        <authorList>
            <person name="Lin H."/>
            <person name="Littmann E."/>
            <person name="Claire K."/>
            <person name="Pamer E."/>
        </authorList>
    </citation>
    <scope>NUCLEOTIDE SEQUENCE [LARGE SCALE GENOMIC DNA]</scope>
    <source>
        <strain evidence="7 8">MSK.17.68</strain>
    </source>
</reference>
<accession>A0ABS8CVI7</accession>
<name>A0ABS8CVI7_9FIRM</name>
<keyword evidence="5 6" id="KW-0472">Membrane</keyword>
<evidence type="ECO:0000256" key="3">
    <source>
        <dbReference type="ARBA" id="ARBA00022692"/>
    </source>
</evidence>
<comment type="caution">
    <text evidence="7">The sequence shown here is derived from an EMBL/GenBank/DDBJ whole genome shotgun (WGS) entry which is preliminary data.</text>
</comment>
<evidence type="ECO:0000256" key="6">
    <source>
        <dbReference type="SAM" id="Phobius"/>
    </source>
</evidence>
<evidence type="ECO:0008006" key="9">
    <source>
        <dbReference type="Google" id="ProtNLM"/>
    </source>
</evidence>
<keyword evidence="2" id="KW-1003">Cell membrane</keyword>
<protein>
    <recommendedName>
        <fullName evidence="9">Polysaccharide biosynthesis protein</fullName>
    </recommendedName>
</protein>
<dbReference type="InterPro" id="IPR050833">
    <property type="entry name" value="Poly_Biosynth_Transport"/>
</dbReference>
<feature type="transmembrane region" description="Helical" evidence="6">
    <location>
        <begin position="88"/>
        <end position="109"/>
    </location>
</feature>
<feature type="transmembrane region" description="Helical" evidence="6">
    <location>
        <begin position="413"/>
        <end position="430"/>
    </location>
</feature>
<feature type="transmembrane region" description="Helical" evidence="6">
    <location>
        <begin position="386"/>
        <end position="406"/>
    </location>
</feature>
<feature type="transmembrane region" description="Helical" evidence="6">
    <location>
        <begin position="259"/>
        <end position="278"/>
    </location>
</feature>
<dbReference type="PANTHER" id="PTHR30250:SF11">
    <property type="entry name" value="O-ANTIGEN TRANSPORTER-RELATED"/>
    <property type="match status" value="1"/>
</dbReference>
<sequence length="472" mass="55102">MNTKLRNILENITYTFTANILTMLISIIMTLILPKFLGVTDYSYYQLYIFFISYVGFFHFGWIDGIYLKIGGMEYNDLEKSNYVTQFWMLNLLEIIIAAIISIFALFTIKNIDKSFVLISTSVCGVITILRTYLLFILQSTNRIKEYAKYTRVDRFIYFALVIVFLFLGFKNYKIILYIDIFSKLVALVLCANKMKDIVFGKLNISKNTLLEIFENISIGIKLMLANIASTLIIGVVRFGIQKNWDIETFGKISLTLNISNLLMTFINAVAVIMFPLLRREEESNLPKIYVILRNTLMIFLYMMLIFYYPIKLILSTWLPQYADSLRYMALLFPICIYESKMSMLINTYLKSFRKEKSMLIINTISLILSLILTISSVFILNNLTLAILSIVFLLGFRCVIGELVLTKIMNILIYKDIILETVLTAIFIISSWFINNMFCSIIYTCFYLIYVFIKRKDIKRTILLFKKILRK</sequence>